<protein>
    <submittedName>
        <fullName evidence="2">Uncharacterized protein</fullName>
    </submittedName>
</protein>
<comment type="caution">
    <text evidence="2">The sequence shown here is derived from an EMBL/GenBank/DDBJ whole genome shotgun (WGS) entry which is preliminary data.</text>
</comment>
<evidence type="ECO:0000313" key="2">
    <source>
        <dbReference type="EMBL" id="CDO77006.1"/>
    </source>
</evidence>
<dbReference type="AlphaFoldDB" id="A0A060SS59"/>
<evidence type="ECO:0000256" key="1">
    <source>
        <dbReference type="SAM" id="MobiDB-lite"/>
    </source>
</evidence>
<gene>
    <name evidence="2" type="ORF">BN946_scf184298.g33</name>
</gene>
<sequence length="392" mass="42393">MTSSYPFSSSATHLLREDSQASSCEPSWTCADVPIGPSNAYAHTASTNDLSWSYLSDTTLTDFEQELANNYLTIEQVIDASVDVSAFYGPQPAFAPSFDAGLQMSWTPTPNVDAIPAQGTTLEDPNMQWLLPPTSSLIPPNPIVYPSFNPLANPTLGAAGAYPTIADTSIGHPPVLSVPSPHVDPALFLQVLIESFASEHQNEHSFPTPPRPIHRAATRSQKRAKSFSPYPTSPAASSSASPSPSSLRDSSPPLIPRIATRRNAAVPTAARHTPCPTPSANPWKCPYCPYVQKTRRTPDLKRHIETHTRSDSADEANWVCCGVPRGAASDLGVPQKAMTDEPFEYAGQDMVGGCRQVFSRRDALKRHLRKRKGVCFGSELAPYLRGNVVGAR</sequence>
<accession>A0A060SS59</accession>
<proteinExistence type="predicted"/>
<name>A0A060SS59_PYCCI</name>
<reference evidence="2" key="1">
    <citation type="submission" date="2014-01" db="EMBL/GenBank/DDBJ databases">
        <title>The genome of the white-rot fungus Pycnoporus cinnabarinus: a basidiomycete model with a versatile arsenal for lignocellulosic biomass breakdown.</title>
        <authorList>
            <person name="Levasseur A."/>
            <person name="Lomascolo A."/>
            <person name="Ruiz-Duenas F.J."/>
            <person name="Uzan E."/>
            <person name="Piumi F."/>
            <person name="Kues U."/>
            <person name="Ram A.F.J."/>
            <person name="Murat C."/>
            <person name="Haon M."/>
            <person name="Benoit I."/>
            <person name="Arfi Y."/>
            <person name="Chevret D."/>
            <person name="Drula E."/>
            <person name="Kwon M.J."/>
            <person name="Gouret P."/>
            <person name="Lesage-Meessen L."/>
            <person name="Lombard V."/>
            <person name="Mariette J."/>
            <person name="Noirot C."/>
            <person name="Park J."/>
            <person name="Patyshakuliyeva A."/>
            <person name="Wieneger R.A.B."/>
            <person name="Wosten H.A.B."/>
            <person name="Martin F."/>
            <person name="Coutinho P.M."/>
            <person name="de Vries R."/>
            <person name="Martinez A.T."/>
            <person name="Klopp C."/>
            <person name="Pontarotti P."/>
            <person name="Henrissat B."/>
            <person name="Record E."/>
        </authorList>
    </citation>
    <scope>NUCLEOTIDE SEQUENCE [LARGE SCALE GENOMIC DNA]</scope>
    <source>
        <strain evidence="2">BRFM137</strain>
    </source>
</reference>
<keyword evidence="3" id="KW-1185">Reference proteome</keyword>
<dbReference type="OMA" id="MAGHHSE"/>
<organism evidence="2 3">
    <name type="scientific">Pycnoporus cinnabarinus</name>
    <name type="common">Cinnabar-red polypore</name>
    <name type="synonym">Trametes cinnabarina</name>
    <dbReference type="NCBI Taxonomy" id="5643"/>
    <lineage>
        <taxon>Eukaryota</taxon>
        <taxon>Fungi</taxon>
        <taxon>Dikarya</taxon>
        <taxon>Basidiomycota</taxon>
        <taxon>Agaricomycotina</taxon>
        <taxon>Agaricomycetes</taxon>
        <taxon>Polyporales</taxon>
        <taxon>Polyporaceae</taxon>
        <taxon>Trametes</taxon>
    </lineage>
</organism>
<dbReference type="Gene3D" id="3.30.160.60">
    <property type="entry name" value="Classic Zinc Finger"/>
    <property type="match status" value="1"/>
</dbReference>
<dbReference type="HOGENOM" id="CLU_704261_0_0_1"/>
<dbReference type="STRING" id="5643.A0A060SS59"/>
<dbReference type="EMBL" id="CCBP010000435">
    <property type="protein sequence ID" value="CDO77006.1"/>
    <property type="molecule type" value="Genomic_DNA"/>
</dbReference>
<feature type="region of interest" description="Disordered" evidence="1">
    <location>
        <begin position="200"/>
        <end position="254"/>
    </location>
</feature>
<evidence type="ECO:0000313" key="3">
    <source>
        <dbReference type="Proteomes" id="UP000029665"/>
    </source>
</evidence>
<dbReference type="Proteomes" id="UP000029665">
    <property type="component" value="Unassembled WGS sequence"/>
</dbReference>
<dbReference type="OrthoDB" id="8922241at2759"/>
<feature type="compositionally biased region" description="Basic residues" evidence="1">
    <location>
        <begin position="212"/>
        <end position="225"/>
    </location>
</feature>
<feature type="compositionally biased region" description="Low complexity" evidence="1">
    <location>
        <begin position="226"/>
        <end position="252"/>
    </location>
</feature>